<comment type="caution">
    <text evidence="11">The sequence shown here is derived from an EMBL/GenBank/DDBJ whole genome shotgun (WGS) entry which is preliminary data.</text>
</comment>
<evidence type="ECO:0000256" key="3">
    <source>
        <dbReference type="ARBA" id="ARBA00013229"/>
    </source>
</evidence>
<evidence type="ECO:0000256" key="1">
    <source>
        <dbReference type="ARBA" id="ARBA00005184"/>
    </source>
</evidence>
<evidence type="ECO:0000256" key="6">
    <source>
        <dbReference type="ARBA" id="ARBA00023180"/>
    </source>
</evidence>
<sequence length="449" mass="52173">MIILKFSSKNVRIFVVIVFAFCAFFDDFPCLILGQGAISRVIVVDSSGHGHFRSLQHAINSVPLGNKKWIEIQIRPGVYYEKVTIPLNKQYISLVGKDRQRTVIEWWAGGGRDTLAYSTFSVFADNFVARNITFKNSYHAALISQAPAVVLYGDKAAFYECGFVGIQDTLTDLIGRHYFGSCYIEGYVDFIWGYGQSVYQGCTINVTSGPYDDRIYGAGYITAQGRQSKADTNGFVFKYCTVVGTSYGYLGRPYQTYSRVVFYKSYLSDIVVPQGWNPGFTYGDTITREEVECRGPGADTSKRVKWGRSLKSEELDHLVNINTFINQEHWIEYQPSPTRTRPRSRTRSRPRSKPRPKFRPRSYFDNFYGPRTYGQNVFRPRSYYDHLYNSEIYDQNFFRPRTYDQNLLRPRAYDENFYRPRKYDQNFLRTMKNFYQHRTLPSLDPSDYD</sequence>
<dbReference type="PANTHER" id="PTHR31321">
    <property type="entry name" value="ACYL-COA THIOESTER HYDROLASE YBHC-RELATED"/>
    <property type="match status" value="1"/>
</dbReference>
<evidence type="ECO:0000256" key="2">
    <source>
        <dbReference type="ARBA" id="ARBA00008891"/>
    </source>
</evidence>
<evidence type="ECO:0000313" key="11">
    <source>
        <dbReference type="EMBL" id="KAJ8447089.1"/>
    </source>
</evidence>
<dbReference type="InterPro" id="IPR000070">
    <property type="entry name" value="Pectinesterase_cat"/>
</dbReference>
<comment type="similarity">
    <text evidence="2">Belongs to the pectinesterase family.</text>
</comment>
<comment type="pathway">
    <text evidence="1">Glycan metabolism; pectin degradation; 2-dehydro-3-deoxy-D-gluconate from pectin: step 1/5.</text>
</comment>
<evidence type="ECO:0000256" key="7">
    <source>
        <dbReference type="ARBA" id="ARBA00047928"/>
    </source>
</evidence>
<name>A0A9Q1QMC2_9CARY</name>
<evidence type="ECO:0000256" key="4">
    <source>
        <dbReference type="ARBA" id="ARBA00022801"/>
    </source>
</evidence>
<evidence type="ECO:0000259" key="10">
    <source>
        <dbReference type="Pfam" id="PF01095"/>
    </source>
</evidence>
<dbReference type="SUPFAM" id="SSF51126">
    <property type="entry name" value="Pectin lyase-like"/>
    <property type="match status" value="1"/>
</dbReference>
<keyword evidence="6" id="KW-0325">Glycoprotein</keyword>
<evidence type="ECO:0000313" key="12">
    <source>
        <dbReference type="Proteomes" id="UP001153076"/>
    </source>
</evidence>
<dbReference type="FunFam" id="2.160.20.10:FF:000013">
    <property type="entry name" value="Pectinesterase"/>
    <property type="match status" value="1"/>
</dbReference>
<accession>A0A9Q1QMC2</accession>
<gene>
    <name evidence="11" type="ORF">Cgig2_022818</name>
</gene>
<evidence type="ECO:0000256" key="5">
    <source>
        <dbReference type="ARBA" id="ARBA00023085"/>
    </source>
</evidence>
<dbReference type="InterPro" id="IPR011050">
    <property type="entry name" value="Pectin_lyase_fold/virulence"/>
</dbReference>
<comment type="function">
    <text evidence="8">Acts in the modification of cell walls via demethylesterification of cell wall pectin.</text>
</comment>
<dbReference type="PANTHER" id="PTHR31321:SF87">
    <property type="entry name" value="PECTINESTERASE 63-RELATED"/>
    <property type="match status" value="1"/>
</dbReference>
<dbReference type="Gene3D" id="2.160.20.10">
    <property type="entry name" value="Single-stranded right-handed beta-helix, Pectin lyase-like"/>
    <property type="match status" value="1"/>
</dbReference>
<reference evidence="11" key="1">
    <citation type="submission" date="2022-04" db="EMBL/GenBank/DDBJ databases">
        <title>Carnegiea gigantea Genome sequencing and assembly v2.</title>
        <authorList>
            <person name="Copetti D."/>
            <person name="Sanderson M.J."/>
            <person name="Burquez A."/>
            <person name="Wojciechowski M.F."/>
        </authorList>
    </citation>
    <scope>NUCLEOTIDE SEQUENCE</scope>
    <source>
        <strain evidence="11">SGP5-SGP5p</strain>
        <tissue evidence="11">Aerial part</tissue>
    </source>
</reference>
<dbReference type="InterPro" id="IPR012334">
    <property type="entry name" value="Pectin_lyas_fold"/>
</dbReference>
<dbReference type="AlphaFoldDB" id="A0A9Q1QMC2"/>
<proteinExistence type="inferred from homology"/>
<dbReference type="OrthoDB" id="2019149at2759"/>
<feature type="compositionally biased region" description="Basic residues" evidence="9">
    <location>
        <begin position="340"/>
        <end position="360"/>
    </location>
</feature>
<dbReference type="Proteomes" id="UP001153076">
    <property type="component" value="Unassembled WGS sequence"/>
</dbReference>
<keyword evidence="4" id="KW-0378">Hydrolase</keyword>
<comment type="catalytic activity">
    <reaction evidence="7">
        <text>[(1-&gt;4)-alpha-D-galacturonosyl methyl ester](n) + n H2O = [(1-&gt;4)-alpha-D-galacturonosyl](n) + n methanol + n H(+)</text>
        <dbReference type="Rhea" id="RHEA:22380"/>
        <dbReference type="Rhea" id="RHEA-COMP:14570"/>
        <dbReference type="Rhea" id="RHEA-COMP:14573"/>
        <dbReference type="ChEBI" id="CHEBI:15377"/>
        <dbReference type="ChEBI" id="CHEBI:15378"/>
        <dbReference type="ChEBI" id="CHEBI:17790"/>
        <dbReference type="ChEBI" id="CHEBI:140522"/>
        <dbReference type="ChEBI" id="CHEBI:140523"/>
        <dbReference type="EC" id="3.1.1.11"/>
    </reaction>
</comment>
<feature type="domain" description="Pectinesterase catalytic" evidence="10">
    <location>
        <begin position="42"/>
        <end position="308"/>
    </location>
</feature>
<dbReference type="GO" id="GO:0030599">
    <property type="term" value="F:pectinesterase activity"/>
    <property type="evidence" value="ECO:0007669"/>
    <property type="project" value="UniProtKB-EC"/>
</dbReference>
<protein>
    <recommendedName>
        <fullName evidence="3">pectinesterase</fullName>
        <ecNumber evidence="3">3.1.1.11</ecNumber>
    </recommendedName>
</protein>
<dbReference type="Pfam" id="PF01095">
    <property type="entry name" value="Pectinesterase"/>
    <property type="match status" value="1"/>
</dbReference>
<dbReference type="GO" id="GO:0045490">
    <property type="term" value="P:pectin catabolic process"/>
    <property type="evidence" value="ECO:0007669"/>
    <property type="project" value="TreeGrafter"/>
</dbReference>
<keyword evidence="5" id="KW-0063">Aspartyl esterase</keyword>
<evidence type="ECO:0000256" key="8">
    <source>
        <dbReference type="ARBA" id="ARBA00057335"/>
    </source>
</evidence>
<evidence type="ECO:0000256" key="9">
    <source>
        <dbReference type="SAM" id="MobiDB-lite"/>
    </source>
</evidence>
<keyword evidence="12" id="KW-1185">Reference proteome</keyword>
<dbReference type="GO" id="GO:0042545">
    <property type="term" value="P:cell wall modification"/>
    <property type="evidence" value="ECO:0007669"/>
    <property type="project" value="InterPro"/>
</dbReference>
<organism evidence="11 12">
    <name type="scientific">Carnegiea gigantea</name>
    <dbReference type="NCBI Taxonomy" id="171969"/>
    <lineage>
        <taxon>Eukaryota</taxon>
        <taxon>Viridiplantae</taxon>
        <taxon>Streptophyta</taxon>
        <taxon>Embryophyta</taxon>
        <taxon>Tracheophyta</taxon>
        <taxon>Spermatophyta</taxon>
        <taxon>Magnoliopsida</taxon>
        <taxon>eudicotyledons</taxon>
        <taxon>Gunneridae</taxon>
        <taxon>Pentapetalae</taxon>
        <taxon>Caryophyllales</taxon>
        <taxon>Cactineae</taxon>
        <taxon>Cactaceae</taxon>
        <taxon>Cactoideae</taxon>
        <taxon>Echinocereeae</taxon>
        <taxon>Carnegiea</taxon>
    </lineage>
</organism>
<feature type="region of interest" description="Disordered" evidence="9">
    <location>
        <begin position="335"/>
        <end position="361"/>
    </location>
</feature>
<dbReference type="EC" id="3.1.1.11" evidence="3"/>
<dbReference type="EMBL" id="JAKOGI010000041">
    <property type="protein sequence ID" value="KAJ8447089.1"/>
    <property type="molecule type" value="Genomic_DNA"/>
</dbReference>